<evidence type="ECO:0000313" key="2">
    <source>
        <dbReference type="EMBL" id="WAE51157.1"/>
    </source>
</evidence>
<protein>
    <recommendedName>
        <fullName evidence="4">Lipoprotein</fullName>
    </recommendedName>
</protein>
<dbReference type="AlphaFoldDB" id="A0AA47DZF6"/>
<reference evidence="2" key="1">
    <citation type="submission" date="2022-11" db="EMBL/GenBank/DDBJ databases">
        <title>Genomic of Pseudomonas TF18.</title>
        <authorList>
            <person name="Liu T."/>
        </authorList>
    </citation>
    <scope>NUCLEOTIDE SEQUENCE</scope>
    <source>
        <strain evidence="2">TF18</strain>
    </source>
</reference>
<dbReference type="RefSeq" id="WP_267930776.1">
    <property type="nucleotide sequence ID" value="NZ_CP113257.1"/>
</dbReference>
<sequence>MYRLIAIACLLLTLQGCAASLASYYCGKPAVDRAAYRAVMDTRTAPHRVRVECYE</sequence>
<evidence type="ECO:0000256" key="1">
    <source>
        <dbReference type="SAM" id="SignalP"/>
    </source>
</evidence>
<accession>A0AA47DZF6</accession>
<evidence type="ECO:0008006" key="4">
    <source>
        <dbReference type="Google" id="ProtNLM"/>
    </source>
</evidence>
<dbReference type="EMBL" id="CP113257">
    <property type="protein sequence ID" value="WAE51157.1"/>
    <property type="molecule type" value="Genomic_DNA"/>
</dbReference>
<keyword evidence="1" id="KW-0732">Signal</keyword>
<dbReference type="PROSITE" id="PS51257">
    <property type="entry name" value="PROKAR_LIPOPROTEIN"/>
    <property type="match status" value="1"/>
</dbReference>
<name>A0AA47DZF6_9GAMM</name>
<proteinExistence type="predicted"/>
<gene>
    <name evidence="2" type="ORF">OSV15_15930</name>
</gene>
<organism evidence="2 3">
    <name type="scientific">Stutzerimonas frequens</name>
    <dbReference type="NCBI Taxonomy" id="2968969"/>
    <lineage>
        <taxon>Bacteria</taxon>
        <taxon>Pseudomonadati</taxon>
        <taxon>Pseudomonadota</taxon>
        <taxon>Gammaproteobacteria</taxon>
        <taxon>Pseudomonadales</taxon>
        <taxon>Pseudomonadaceae</taxon>
        <taxon>Stutzerimonas</taxon>
    </lineage>
</organism>
<dbReference type="Proteomes" id="UP001164632">
    <property type="component" value="Chromosome"/>
</dbReference>
<feature type="signal peptide" evidence="1">
    <location>
        <begin position="1"/>
        <end position="18"/>
    </location>
</feature>
<feature type="chain" id="PRO_5041258653" description="Lipoprotein" evidence="1">
    <location>
        <begin position="19"/>
        <end position="55"/>
    </location>
</feature>
<evidence type="ECO:0000313" key="3">
    <source>
        <dbReference type="Proteomes" id="UP001164632"/>
    </source>
</evidence>